<feature type="chain" id="PRO_5046084293" description="Ion channel protein Tsx" evidence="1">
    <location>
        <begin position="23"/>
        <end position="248"/>
    </location>
</feature>
<gene>
    <name evidence="2" type="ORF">ACFOE0_00515</name>
</gene>
<evidence type="ECO:0000256" key="1">
    <source>
        <dbReference type="SAM" id="SignalP"/>
    </source>
</evidence>
<dbReference type="RefSeq" id="WP_248936473.1">
    <property type="nucleotide sequence ID" value="NZ_JAKILF010000005.1"/>
</dbReference>
<organism evidence="2 3">
    <name type="scientific">Shewanella submarina</name>
    <dbReference type="NCBI Taxonomy" id="2016376"/>
    <lineage>
        <taxon>Bacteria</taxon>
        <taxon>Pseudomonadati</taxon>
        <taxon>Pseudomonadota</taxon>
        <taxon>Gammaproteobacteria</taxon>
        <taxon>Alteromonadales</taxon>
        <taxon>Shewanellaceae</taxon>
        <taxon>Shewanella</taxon>
    </lineage>
</organism>
<evidence type="ECO:0008006" key="4">
    <source>
        <dbReference type="Google" id="ProtNLM"/>
    </source>
</evidence>
<name>A0ABV7G8K4_9GAMM</name>
<accession>A0ABV7G8K4</accession>
<proteinExistence type="predicted"/>
<keyword evidence="1" id="KW-0732">Signal</keyword>
<evidence type="ECO:0000313" key="3">
    <source>
        <dbReference type="Proteomes" id="UP001595621"/>
    </source>
</evidence>
<dbReference type="Proteomes" id="UP001595621">
    <property type="component" value="Unassembled WGS sequence"/>
</dbReference>
<dbReference type="Pfam" id="PF03502">
    <property type="entry name" value="Channel_Tsx"/>
    <property type="match status" value="1"/>
</dbReference>
<reference evidence="3" key="1">
    <citation type="journal article" date="2019" name="Int. J. Syst. Evol. Microbiol.">
        <title>The Global Catalogue of Microorganisms (GCM) 10K type strain sequencing project: providing services to taxonomists for standard genome sequencing and annotation.</title>
        <authorList>
            <consortium name="The Broad Institute Genomics Platform"/>
            <consortium name="The Broad Institute Genome Sequencing Center for Infectious Disease"/>
            <person name="Wu L."/>
            <person name="Ma J."/>
        </authorList>
    </citation>
    <scope>NUCLEOTIDE SEQUENCE [LARGE SCALE GENOMIC DNA]</scope>
    <source>
        <strain evidence="3">KCTC 52277</strain>
    </source>
</reference>
<dbReference type="InterPro" id="IPR018013">
    <property type="entry name" value="Channel_Tsx-like"/>
</dbReference>
<evidence type="ECO:0000313" key="2">
    <source>
        <dbReference type="EMBL" id="MFC3136673.1"/>
    </source>
</evidence>
<keyword evidence="3" id="KW-1185">Reference proteome</keyword>
<protein>
    <recommendedName>
        <fullName evidence="4">Ion channel protein Tsx</fullName>
    </recommendedName>
</protein>
<sequence length="248" mass="28328">MVKVIVKGILMSSLFIPTISNAAMLAIETGIMDWNNNATEHFGKAKDSNLYAKMIGAYGTEFGDLYGHVTLENIDNMDLYGTEINLVGQINLGESDFNLYGQVFDKSMPAWGETNTLLGFSWDKNFDKTYVQVALAAHLVNATYKAFDNSFDEQGFNGGYAYLNLTRDVSLLEQNFKVIWWHEVYFGRNEHYLQLAGDMDKTGFNGQFITKWLINNNWSVNLSYRYAENNMGKKGYHDAIFYSLQYKF</sequence>
<feature type="signal peptide" evidence="1">
    <location>
        <begin position="1"/>
        <end position="22"/>
    </location>
</feature>
<dbReference type="EMBL" id="JBHRTD010000001">
    <property type="protein sequence ID" value="MFC3136673.1"/>
    <property type="molecule type" value="Genomic_DNA"/>
</dbReference>
<comment type="caution">
    <text evidence="2">The sequence shown here is derived from an EMBL/GenBank/DDBJ whole genome shotgun (WGS) entry which is preliminary data.</text>
</comment>